<dbReference type="GO" id="GO:0099078">
    <property type="term" value="C:BORC complex"/>
    <property type="evidence" value="ECO:0007669"/>
    <property type="project" value="TreeGrafter"/>
</dbReference>
<evidence type="ECO:0000256" key="1">
    <source>
        <dbReference type="ARBA" id="ARBA00004656"/>
    </source>
</evidence>
<dbReference type="AlphaFoldDB" id="A0A915IQ19"/>
<keyword evidence="5" id="KW-0458">Lysosome</keyword>
<evidence type="ECO:0000256" key="5">
    <source>
        <dbReference type="ARBA" id="ARBA00023228"/>
    </source>
</evidence>
<dbReference type="WBParaSite" id="nRc.2.0.1.t16293-RA">
    <property type="protein sequence ID" value="nRc.2.0.1.t16293-RA"/>
    <property type="gene ID" value="nRc.2.0.1.g16293"/>
</dbReference>
<sequence length="138" mass="15343">MWCVEYLTSLCSMSKASNDKNKLPQKIQDSITDCATIFNQVIKGSKCAENVMTTVKNFALQEAAMENSDNGCIGPENIGSGRVRQCSESLENLKRMASLVTHLKAQADDAQVSVQLMSETQDRMALLEKTKYLSRQKE</sequence>
<evidence type="ECO:0000256" key="2">
    <source>
        <dbReference type="ARBA" id="ARBA00005433"/>
    </source>
</evidence>
<accession>A0A915IQ19</accession>
<comment type="subcellular location">
    <subcellularLocation>
        <location evidence="1">Lysosome membrane</location>
    </subcellularLocation>
</comment>
<evidence type="ECO:0000256" key="3">
    <source>
        <dbReference type="ARBA" id="ARBA00022295"/>
    </source>
</evidence>
<organism evidence="6 7">
    <name type="scientific">Romanomermis culicivorax</name>
    <name type="common">Nematode worm</name>
    <dbReference type="NCBI Taxonomy" id="13658"/>
    <lineage>
        <taxon>Eukaryota</taxon>
        <taxon>Metazoa</taxon>
        <taxon>Ecdysozoa</taxon>
        <taxon>Nematoda</taxon>
        <taxon>Enoplea</taxon>
        <taxon>Dorylaimia</taxon>
        <taxon>Mermithida</taxon>
        <taxon>Mermithoidea</taxon>
        <taxon>Mermithidae</taxon>
        <taxon>Romanomermis</taxon>
    </lineage>
</organism>
<evidence type="ECO:0000313" key="6">
    <source>
        <dbReference type="Proteomes" id="UP000887565"/>
    </source>
</evidence>
<name>A0A915IQ19_ROMCU</name>
<reference evidence="7" key="1">
    <citation type="submission" date="2022-11" db="UniProtKB">
        <authorList>
            <consortium name="WormBaseParasite"/>
        </authorList>
    </citation>
    <scope>IDENTIFICATION</scope>
</reference>
<dbReference type="PANTHER" id="PTHR31397">
    <property type="entry name" value="BLOC-1-RELATED COMPLEX SUBUNIT 7 BORSC7"/>
    <property type="match status" value="1"/>
</dbReference>
<protein>
    <recommendedName>
        <fullName evidence="3">BLOC-1-related complex subunit 7</fullName>
    </recommendedName>
</protein>
<dbReference type="GO" id="GO:0005765">
    <property type="term" value="C:lysosomal membrane"/>
    <property type="evidence" value="ECO:0007669"/>
    <property type="project" value="UniProtKB-SubCell"/>
</dbReference>
<keyword evidence="6" id="KW-1185">Reference proteome</keyword>
<keyword evidence="4" id="KW-0472">Membrane</keyword>
<dbReference type="InterPro" id="IPR032143">
    <property type="entry name" value="BORCS7"/>
</dbReference>
<dbReference type="PANTHER" id="PTHR31397:SF1">
    <property type="entry name" value="BLOC-1-RELATED COMPLEX SUBUNIT 7"/>
    <property type="match status" value="1"/>
</dbReference>
<evidence type="ECO:0000313" key="7">
    <source>
        <dbReference type="WBParaSite" id="nRc.2.0.1.t16293-RA"/>
    </source>
</evidence>
<evidence type="ECO:0000256" key="4">
    <source>
        <dbReference type="ARBA" id="ARBA00023136"/>
    </source>
</evidence>
<proteinExistence type="inferred from homology"/>
<dbReference type="Proteomes" id="UP000887565">
    <property type="component" value="Unplaced"/>
</dbReference>
<comment type="similarity">
    <text evidence="2">Belongs to the BORCS7 family.</text>
</comment>
<dbReference type="Pfam" id="PF16088">
    <property type="entry name" value="BORCS7"/>
    <property type="match status" value="1"/>
</dbReference>